<accession>A0ABS9K5U6</accession>
<dbReference type="RefSeq" id="WP_275711929.1">
    <property type="nucleotide sequence ID" value="NZ_JAKLTN010000003.1"/>
</dbReference>
<keyword evidence="3" id="KW-0489">Methyltransferase</keyword>
<keyword evidence="3" id="KW-0808">Transferase</keyword>
<gene>
    <name evidence="3" type="ORF">LZ012_16260</name>
</gene>
<keyword evidence="4" id="KW-1185">Reference proteome</keyword>
<dbReference type="PANTHER" id="PTHR38043:SF1">
    <property type="entry name" value="PROTEIN HEMX"/>
    <property type="match status" value="1"/>
</dbReference>
<comment type="caution">
    <text evidence="3">The sequence shown here is derived from an EMBL/GenBank/DDBJ whole genome shotgun (WGS) entry which is preliminary data.</text>
</comment>
<dbReference type="Proteomes" id="UP001165384">
    <property type="component" value="Unassembled WGS sequence"/>
</dbReference>
<dbReference type="Pfam" id="PF04375">
    <property type="entry name" value="HemX"/>
    <property type="match status" value="1"/>
</dbReference>
<organism evidence="3 4">
    <name type="scientific">Dechloromonas hankyongensis</name>
    <dbReference type="NCBI Taxonomy" id="2908002"/>
    <lineage>
        <taxon>Bacteria</taxon>
        <taxon>Pseudomonadati</taxon>
        <taxon>Pseudomonadota</taxon>
        <taxon>Betaproteobacteria</taxon>
        <taxon>Rhodocyclales</taxon>
        <taxon>Azonexaceae</taxon>
        <taxon>Dechloromonas</taxon>
    </lineage>
</organism>
<dbReference type="PANTHER" id="PTHR38043">
    <property type="entry name" value="PROTEIN HEMX"/>
    <property type="match status" value="1"/>
</dbReference>
<dbReference type="InterPro" id="IPR007470">
    <property type="entry name" value="HemX"/>
</dbReference>
<evidence type="ECO:0000313" key="3">
    <source>
        <dbReference type="EMBL" id="MCG2578551.1"/>
    </source>
</evidence>
<evidence type="ECO:0000313" key="4">
    <source>
        <dbReference type="Proteomes" id="UP001165384"/>
    </source>
</evidence>
<sequence length="348" mass="38923">MMSDNDTPPPQKPSSAPLAARPSGRRGAWLAVAVAALALAGWQWFETRQKLNDLQHEVSRKLGEFDTGNKEERGAQKQMREQIDALQAKLGAVDGRFTEFQAQTEALKALNQDIARGREEATLLEVEQAITLAGQQLQLAGNVPVAILALQTADSRLARLDRPQYLPLRKALAKDLEKLNALPFVDMPGVSLRLEQLILGIDKLPLTAYGRPVEKSEAQKAAAAAPWWQRTGGEVWQELKGLVRIQRFDRDDSALLAPGQGYFLRENLKLRLLNARLALFSRDQWTYRNELKVAQEWLGRHFDANDKAVVAAQSTLRQMTATEINVELPNLNETQAALRSLRQAKEKR</sequence>
<name>A0ABS9K5U6_9RHOO</name>
<keyword evidence="1" id="KW-0175">Coiled coil</keyword>
<dbReference type="EMBL" id="JAKLTN010000003">
    <property type="protein sequence ID" value="MCG2578551.1"/>
    <property type="molecule type" value="Genomic_DNA"/>
</dbReference>
<reference evidence="3" key="1">
    <citation type="submission" date="2022-01" db="EMBL/GenBank/DDBJ databases">
        <authorList>
            <person name="Jo J.-H."/>
            <person name="Im W.-T."/>
        </authorList>
    </citation>
    <scope>NUCLEOTIDE SEQUENCE</scope>
    <source>
        <strain evidence="3">XY25</strain>
    </source>
</reference>
<evidence type="ECO:0000256" key="2">
    <source>
        <dbReference type="SAM" id="MobiDB-lite"/>
    </source>
</evidence>
<dbReference type="GO" id="GO:0004851">
    <property type="term" value="F:uroporphyrin-III C-methyltransferase activity"/>
    <property type="evidence" value="ECO:0007669"/>
    <property type="project" value="UniProtKB-EC"/>
</dbReference>
<proteinExistence type="predicted"/>
<evidence type="ECO:0000256" key="1">
    <source>
        <dbReference type="SAM" id="Coils"/>
    </source>
</evidence>
<dbReference type="EC" id="2.1.1.107" evidence="3"/>
<feature type="coiled-coil region" evidence="1">
    <location>
        <begin position="69"/>
        <end position="127"/>
    </location>
</feature>
<feature type="region of interest" description="Disordered" evidence="2">
    <location>
        <begin position="1"/>
        <end position="22"/>
    </location>
</feature>
<protein>
    <submittedName>
        <fullName evidence="3">Uroporphyrinogen-III C-methyltransferase</fullName>
        <ecNumber evidence="3">2.1.1.107</ecNumber>
    </submittedName>
</protein>
<dbReference type="GO" id="GO:0032259">
    <property type="term" value="P:methylation"/>
    <property type="evidence" value="ECO:0007669"/>
    <property type="project" value="UniProtKB-KW"/>
</dbReference>